<comment type="caution">
    <text evidence="1">The sequence shown here is derived from an EMBL/GenBank/DDBJ whole genome shotgun (WGS) entry which is preliminary data.</text>
</comment>
<protein>
    <submittedName>
        <fullName evidence="1">Uncharacterized protein</fullName>
    </submittedName>
</protein>
<dbReference type="EMBL" id="RBNJ01021897">
    <property type="protein sequence ID" value="RUS19029.1"/>
    <property type="molecule type" value="Genomic_DNA"/>
</dbReference>
<dbReference type="AlphaFoldDB" id="A0A433PNJ2"/>
<accession>A0A433PNJ2</accession>
<name>A0A433PNJ2_9FUNG</name>
<gene>
    <name evidence="1" type="ORF">BC938DRAFT_475830</name>
</gene>
<keyword evidence="2" id="KW-1185">Reference proteome</keyword>
<organism evidence="1 2">
    <name type="scientific">Jimgerdemannia flammicorona</name>
    <dbReference type="NCBI Taxonomy" id="994334"/>
    <lineage>
        <taxon>Eukaryota</taxon>
        <taxon>Fungi</taxon>
        <taxon>Fungi incertae sedis</taxon>
        <taxon>Mucoromycota</taxon>
        <taxon>Mucoromycotina</taxon>
        <taxon>Endogonomycetes</taxon>
        <taxon>Endogonales</taxon>
        <taxon>Endogonaceae</taxon>
        <taxon>Jimgerdemannia</taxon>
    </lineage>
</organism>
<proteinExistence type="predicted"/>
<evidence type="ECO:0000313" key="2">
    <source>
        <dbReference type="Proteomes" id="UP000274822"/>
    </source>
</evidence>
<dbReference type="Proteomes" id="UP000274822">
    <property type="component" value="Unassembled WGS sequence"/>
</dbReference>
<reference evidence="1 2" key="1">
    <citation type="journal article" date="2018" name="New Phytol.">
        <title>Phylogenomics of Endogonaceae and evolution of mycorrhizas within Mucoromycota.</title>
        <authorList>
            <person name="Chang Y."/>
            <person name="Desiro A."/>
            <person name="Na H."/>
            <person name="Sandor L."/>
            <person name="Lipzen A."/>
            <person name="Clum A."/>
            <person name="Barry K."/>
            <person name="Grigoriev I.V."/>
            <person name="Martin F.M."/>
            <person name="Stajich J.E."/>
            <person name="Smith M.E."/>
            <person name="Bonito G."/>
            <person name="Spatafora J.W."/>
        </authorList>
    </citation>
    <scope>NUCLEOTIDE SEQUENCE [LARGE SCALE GENOMIC DNA]</scope>
    <source>
        <strain evidence="1 2">AD002</strain>
    </source>
</reference>
<evidence type="ECO:0000313" key="1">
    <source>
        <dbReference type="EMBL" id="RUS19029.1"/>
    </source>
</evidence>
<sequence>MLCSLLARKPTSESLYSAKYTQATKPPQRIKPPQQSQSCARTRYINEEGGVNWGALQLRSTNLQPFPPPLSQTPIHLNAPSFARRSTPVVPGLVHFRRSGIARYHHITSSCVALNQCTKNKALVQPYTCSGGKWAKASKCSAPVASNFADASQIQLPFCEEPLPRRR</sequence>